<gene>
    <name evidence="1" type="ORF">BJX63DRAFT_429410</name>
</gene>
<accession>A0ABR4HRI0</accession>
<sequence>MVRHGAKPLWTTTFTQLRDIDDGEKSDNVGASITDLPSEQRPFIQPNREVRMGISVPDFLDILASKNVPKSLHSMSCSIISITLSVLDSGWYVISVAYNSSRFLASLPNPNPDLRISL</sequence>
<comment type="caution">
    <text evidence="1">The sequence shown here is derived from an EMBL/GenBank/DDBJ whole genome shotgun (WGS) entry which is preliminary data.</text>
</comment>
<dbReference type="EMBL" id="JBFXLT010000015">
    <property type="protein sequence ID" value="KAL2818089.1"/>
    <property type="molecule type" value="Genomic_DNA"/>
</dbReference>
<proteinExistence type="predicted"/>
<organism evidence="1 2">
    <name type="scientific">Aspergillus granulosus</name>
    <dbReference type="NCBI Taxonomy" id="176169"/>
    <lineage>
        <taxon>Eukaryota</taxon>
        <taxon>Fungi</taxon>
        <taxon>Dikarya</taxon>
        <taxon>Ascomycota</taxon>
        <taxon>Pezizomycotina</taxon>
        <taxon>Eurotiomycetes</taxon>
        <taxon>Eurotiomycetidae</taxon>
        <taxon>Eurotiales</taxon>
        <taxon>Aspergillaceae</taxon>
        <taxon>Aspergillus</taxon>
        <taxon>Aspergillus subgen. Nidulantes</taxon>
    </lineage>
</organism>
<evidence type="ECO:0000313" key="2">
    <source>
        <dbReference type="Proteomes" id="UP001610334"/>
    </source>
</evidence>
<name>A0ABR4HRI0_9EURO</name>
<protein>
    <submittedName>
        <fullName evidence="1">Uncharacterized protein</fullName>
    </submittedName>
</protein>
<keyword evidence="2" id="KW-1185">Reference proteome</keyword>
<evidence type="ECO:0000313" key="1">
    <source>
        <dbReference type="EMBL" id="KAL2818089.1"/>
    </source>
</evidence>
<dbReference type="Proteomes" id="UP001610334">
    <property type="component" value="Unassembled WGS sequence"/>
</dbReference>
<reference evidence="1 2" key="1">
    <citation type="submission" date="2024-07" db="EMBL/GenBank/DDBJ databases">
        <title>Section-level genome sequencing and comparative genomics of Aspergillus sections Usti and Cavernicolus.</title>
        <authorList>
            <consortium name="Lawrence Berkeley National Laboratory"/>
            <person name="Nybo J.L."/>
            <person name="Vesth T.C."/>
            <person name="Theobald S."/>
            <person name="Frisvad J.C."/>
            <person name="Larsen T.O."/>
            <person name="Kjaerboelling I."/>
            <person name="Rothschild-Mancinelli K."/>
            <person name="Lyhne E.K."/>
            <person name="Kogle M.E."/>
            <person name="Barry K."/>
            <person name="Clum A."/>
            <person name="Na H."/>
            <person name="Ledsgaard L."/>
            <person name="Lin J."/>
            <person name="Lipzen A."/>
            <person name="Kuo A."/>
            <person name="Riley R."/>
            <person name="Mondo S."/>
            <person name="Labutti K."/>
            <person name="Haridas S."/>
            <person name="Pangalinan J."/>
            <person name="Salamov A.A."/>
            <person name="Simmons B.A."/>
            <person name="Magnuson J.K."/>
            <person name="Chen J."/>
            <person name="Drula E."/>
            <person name="Henrissat B."/>
            <person name="Wiebenga A."/>
            <person name="Lubbers R.J."/>
            <person name="Gomes A.C."/>
            <person name="Makela M.R."/>
            <person name="Stajich J."/>
            <person name="Grigoriev I.V."/>
            <person name="Mortensen U.H."/>
            <person name="De Vries R.P."/>
            <person name="Baker S.E."/>
            <person name="Andersen M.R."/>
        </authorList>
    </citation>
    <scope>NUCLEOTIDE SEQUENCE [LARGE SCALE GENOMIC DNA]</scope>
    <source>
        <strain evidence="1 2">CBS 588.65</strain>
    </source>
</reference>